<evidence type="ECO:0000313" key="3">
    <source>
        <dbReference type="Proteomes" id="UP000181980"/>
    </source>
</evidence>
<proteinExistence type="predicted"/>
<dbReference type="EMBL" id="FNUC01000003">
    <property type="protein sequence ID" value="SEE31848.1"/>
    <property type="molecule type" value="Genomic_DNA"/>
</dbReference>
<dbReference type="STRING" id="561176.SAMN04488561_0974"/>
<organism evidence="2 3">
    <name type="scientific">Jiangella alba</name>
    <dbReference type="NCBI Taxonomy" id="561176"/>
    <lineage>
        <taxon>Bacteria</taxon>
        <taxon>Bacillati</taxon>
        <taxon>Actinomycetota</taxon>
        <taxon>Actinomycetes</taxon>
        <taxon>Jiangellales</taxon>
        <taxon>Jiangellaceae</taxon>
        <taxon>Jiangella</taxon>
    </lineage>
</organism>
<reference evidence="3" key="1">
    <citation type="submission" date="2016-10" db="EMBL/GenBank/DDBJ databases">
        <authorList>
            <person name="Varghese N."/>
            <person name="Submissions S."/>
        </authorList>
    </citation>
    <scope>NUCLEOTIDE SEQUENCE [LARGE SCALE GENOMIC DNA]</scope>
    <source>
        <strain evidence="3">DSM 45237</strain>
    </source>
</reference>
<feature type="compositionally biased region" description="Basic and acidic residues" evidence="1">
    <location>
        <begin position="18"/>
        <end position="31"/>
    </location>
</feature>
<feature type="region of interest" description="Disordered" evidence="1">
    <location>
        <begin position="18"/>
        <end position="49"/>
    </location>
</feature>
<evidence type="ECO:0000256" key="1">
    <source>
        <dbReference type="SAM" id="MobiDB-lite"/>
    </source>
</evidence>
<accession>A0A1H5HX87</accession>
<dbReference type="RefSeq" id="WP_171906809.1">
    <property type="nucleotide sequence ID" value="NZ_FNUC01000003.1"/>
</dbReference>
<sequence>MIDSIRAELDYRQERVRRDAVTTRRDARRDAVSAPKVVRPTGRRPRPVR</sequence>
<name>A0A1H5HX87_9ACTN</name>
<evidence type="ECO:0000313" key="2">
    <source>
        <dbReference type="EMBL" id="SEE31848.1"/>
    </source>
</evidence>
<keyword evidence="3" id="KW-1185">Reference proteome</keyword>
<dbReference type="Proteomes" id="UP000181980">
    <property type="component" value="Unassembled WGS sequence"/>
</dbReference>
<protein>
    <submittedName>
        <fullName evidence="2">Uncharacterized protein</fullName>
    </submittedName>
</protein>
<gene>
    <name evidence="2" type="ORF">SAMN04488561_0974</name>
</gene>
<dbReference type="AlphaFoldDB" id="A0A1H5HX87"/>